<dbReference type="Proteomes" id="UP000017819">
    <property type="component" value="Unassembled WGS sequence"/>
</dbReference>
<proteinExistence type="predicted"/>
<keyword evidence="3" id="KW-1185">Reference proteome</keyword>
<dbReference type="eggNOG" id="COG1525">
    <property type="taxonomic scope" value="Bacteria"/>
</dbReference>
<accession>V4RJ75</accession>
<dbReference type="SUPFAM" id="SSF50199">
    <property type="entry name" value="Staphylococcal nuclease"/>
    <property type="match status" value="1"/>
</dbReference>
<reference evidence="2 3" key="1">
    <citation type="journal article" date="2014" name="Genome Announc.">
        <title>Draft Genome Sequence of Lutibaculum baratangense Strain AMV1T, Isolated from a Mud Volcano in Andamans, India.</title>
        <authorList>
            <person name="Singh A."/>
            <person name="Sreenivas A."/>
            <person name="Sathyanarayana Reddy G."/>
            <person name="Pinnaka A.K."/>
            <person name="Shivaji S."/>
        </authorList>
    </citation>
    <scope>NUCLEOTIDE SEQUENCE [LARGE SCALE GENOMIC DNA]</scope>
    <source>
        <strain evidence="2 3">AMV1</strain>
    </source>
</reference>
<gene>
    <name evidence="2" type="ORF">N177_1000</name>
</gene>
<evidence type="ECO:0000313" key="2">
    <source>
        <dbReference type="EMBL" id="ESR26141.1"/>
    </source>
</evidence>
<dbReference type="STRING" id="631454.N177_1000"/>
<feature type="region of interest" description="Disordered" evidence="1">
    <location>
        <begin position="69"/>
        <end position="106"/>
    </location>
</feature>
<dbReference type="InterPro" id="IPR035437">
    <property type="entry name" value="SNase_OB-fold_sf"/>
</dbReference>
<dbReference type="EMBL" id="AWXZ01000016">
    <property type="protein sequence ID" value="ESR26141.1"/>
    <property type="molecule type" value="Genomic_DNA"/>
</dbReference>
<evidence type="ECO:0008006" key="4">
    <source>
        <dbReference type="Google" id="ProtNLM"/>
    </source>
</evidence>
<evidence type="ECO:0000256" key="1">
    <source>
        <dbReference type="SAM" id="MobiDB-lite"/>
    </source>
</evidence>
<dbReference type="Gene3D" id="2.40.50.90">
    <property type="match status" value="1"/>
</dbReference>
<sequence>MLLAAMFLAGYRVATFYEEAGEPARVSTTSTAPAEEAAEPADGAPETDAAPVRERRAFRDVTSGAVFSGPITAPRVEITPEPGAPPRAKADEDGAATGEDSEGETAERFFRVIVEDAGTLVAGDRTIRLARIDAPAADATCTDETGAEWPCGRAAKGALALFLRGRAVDCERIAGDAGAFTADCRSGDDDLAEWLVARGWAKPATDAYGGLSETAERERLGLYQARWRPGGETAAAGQD</sequence>
<feature type="compositionally biased region" description="Low complexity" evidence="1">
    <location>
        <begin position="27"/>
        <end position="50"/>
    </location>
</feature>
<name>V4RJ75_9HYPH</name>
<feature type="region of interest" description="Disordered" evidence="1">
    <location>
        <begin position="21"/>
        <end position="54"/>
    </location>
</feature>
<protein>
    <recommendedName>
        <fullName evidence="4">TNase-like domain-containing protein</fullName>
    </recommendedName>
</protein>
<evidence type="ECO:0000313" key="3">
    <source>
        <dbReference type="Proteomes" id="UP000017819"/>
    </source>
</evidence>
<organism evidence="2 3">
    <name type="scientific">Lutibaculum baratangense AMV1</name>
    <dbReference type="NCBI Taxonomy" id="631454"/>
    <lineage>
        <taxon>Bacteria</taxon>
        <taxon>Pseudomonadati</taxon>
        <taxon>Pseudomonadota</taxon>
        <taxon>Alphaproteobacteria</taxon>
        <taxon>Hyphomicrobiales</taxon>
        <taxon>Tepidamorphaceae</taxon>
        <taxon>Lutibaculum</taxon>
    </lineage>
</organism>
<comment type="caution">
    <text evidence="2">The sequence shown here is derived from an EMBL/GenBank/DDBJ whole genome shotgun (WGS) entry which is preliminary data.</text>
</comment>
<dbReference type="AlphaFoldDB" id="V4RJ75"/>